<reference evidence="3" key="1">
    <citation type="submission" date="2018-10" db="EMBL/GenBank/DDBJ databases">
        <authorList>
            <person name="Gruber-Vodicka H."/>
            <person name="Jaeckle O."/>
        </authorList>
    </citation>
    <scope>NUCLEOTIDE SEQUENCE</scope>
</reference>
<evidence type="ECO:0000313" key="3">
    <source>
        <dbReference type="EMBL" id="VBB69728.1"/>
    </source>
</evidence>
<feature type="domain" description="AB hydrolase-1" evidence="2">
    <location>
        <begin position="83"/>
        <end position="182"/>
    </location>
</feature>
<dbReference type="Pfam" id="PF00561">
    <property type="entry name" value="Abhydrolase_1"/>
    <property type="match status" value="1"/>
</dbReference>
<name>A0A484HC39_9ZZZZ</name>
<gene>
    <name evidence="3" type="ORF">RIEGSTA812A_PEG_1201</name>
</gene>
<dbReference type="EMBL" id="LR026963">
    <property type="protein sequence ID" value="VBB69728.1"/>
    <property type="molecule type" value="Genomic_DNA"/>
</dbReference>
<feature type="transmembrane region" description="Helical" evidence="1">
    <location>
        <begin position="13"/>
        <end position="32"/>
    </location>
</feature>
<dbReference type="PANTHER" id="PTHR12277">
    <property type="entry name" value="ALPHA/BETA HYDROLASE DOMAIN-CONTAINING PROTEIN"/>
    <property type="match status" value="1"/>
</dbReference>
<accession>A0A484HC39</accession>
<dbReference type="Gene3D" id="3.40.50.1820">
    <property type="entry name" value="alpha/beta hydrolase"/>
    <property type="match status" value="1"/>
</dbReference>
<keyword evidence="1" id="KW-1133">Transmembrane helix</keyword>
<keyword evidence="1" id="KW-0812">Transmembrane</keyword>
<proteinExistence type="predicted"/>
<dbReference type="AlphaFoldDB" id="A0A484HC39"/>
<dbReference type="PANTHER" id="PTHR12277:SF81">
    <property type="entry name" value="PROTEIN ABHD13"/>
    <property type="match status" value="1"/>
</dbReference>
<sequence>MQRNALENMLIHWLLWPMVAGMGGYAMLVGVMHTMQRSFMYYPHPIMTSPVESGVPEMQAVHLSSSDALTLTSWYAPPRAGQPTVLYCHGNAGNIATRAFKVKPFLKDGYGVILVGYRGYGANPGAPTEAGLYADAQAALRYLLTQGIVQDHIVIYGESLGSGIAVHLATVYHPGALILEAPFTSAIDVAQLTYWYLPVQQLMKDRFDSINRIRHVNAPVLMLHGKRDGVVPITLGKRLFAAAVDPKEFATFPDGMHADLHEHGAASRALDFIRRHIRMGR</sequence>
<keyword evidence="1" id="KW-0472">Membrane</keyword>
<dbReference type="InterPro" id="IPR000073">
    <property type="entry name" value="AB_hydrolase_1"/>
</dbReference>
<protein>
    <recommendedName>
        <fullName evidence="2">AB hydrolase-1 domain-containing protein</fullName>
    </recommendedName>
</protein>
<evidence type="ECO:0000256" key="1">
    <source>
        <dbReference type="SAM" id="Phobius"/>
    </source>
</evidence>
<dbReference type="SUPFAM" id="SSF53474">
    <property type="entry name" value="alpha/beta-Hydrolases"/>
    <property type="match status" value="1"/>
</dbReference>
<dbReference type="InterPro" id="IPR029058">
    <property type="entry name" value="AB_hydrolase_fold"/>
</dbReference>
<evidence type="ECO:0000259" key="2">
    <source>
        <dbReference type="Pfam" id="PF00561"/>
    </source>
</evidence>
<organism evidence="3">
    <name type="scientific">invertebrate metagenome</name>
    <dbReference type="NCBI Taxonomy" id="1711999"/>
    <lineage>
        <taxon>unclassified sequences</taxon>
        <taxon>metagenomes</taxon>
        <taxon>organismal metagenomes</taxon>
    </lineage>
</organism>